<sequence length="213" mass="22272">MAAVGLLYVGAVLFVNGLMLLGRVTPQGAAPLNLFVGVLQVLTPTYLIIFAAGDISQIILAAGLYFFGFTYLWVGINSITGWPNHGLGWFSLVVTVSAIGFAVHSWVALDDAVFAVLWSMWAVLWFTFFVLMALDKADLGPAVGVLAIGNALVTTGIPGFLILAGWWPTSPALAVAIAVIGLLLLVLCRPLGRALACHDTPSNTGPASAPAAH</sequence>
<dbReference type="InterPro" id="IPR038523">
    <property type="entry name" value="AmiSUreI_transpt_sf"/>
</dbReference>
<evidence type="ECO:0000256" key="1">
    <source>
        <dbReference type="ARBA" id="ARBA00004651"/>
    </source>
</evidence>
<keyword evidence="7 8" id="KW-0472">Membrane</keyword>
<feature type="transmembrane region" description="Helical" evidence="8">
    <location>
        <begin position="55"/>
        <end position="74"/>
    </location>
</feature>
<evidence type="ECO:0000313" key="9">
    <source>
        <dbReference type="EMBL" id="KHD97805.1"/>
    </source>
</evidence>
<dbReference type="AlphaFoldDB" id="A0A0A6VS80"/>
<feature type="transmembrane region" description="Helical" evidence="8">
    <location>
        <begin position="32"/>
        <end position="49"/>
    </location>
</feature>
<comment type="similarity">
    <text evidence="2">Belongs to the AmiS/UreI family.</text>
</comment>
<evidence type="ECO:0000256" key="3">
    <source>
        <dbReference type="ARBA" id="ARBA00022448"/>
    </source>
</evidence>
<evidence type="ECO:0000256" key="4">
    <source>
        <dbReference type="ARBA" id="ARBA00022475"/>
    </source>
</evidence>
<dbReference type="Proteomes" id="UP000030466">
    <property type="component" value="Unassembled WGS sequence"/>
</dbReference>
<dbReference type="Pfam" id="PF02293">
    <property type="entry name" value="AmiS_UreI"/>
    <property type="match status" value="1"/>
</dbReference>
<dbReference type="EMBL" id="JSUH01000005">
    <property type="protein sequence ID" value="KHD97805.1"/>
    <property type="molecule type" value="Genomic_DNA"/>
</dbReference>
<feature type="transmembrane region" description="Helical" evidence="8">
    <location>
        <begin position="6"/>
        <end position="25"/>
    </location>
</feature>
<dbReference type="GO" id="GO:0005886">
    <property type="term" value="C:plasma membrane"/>
    <property type="evidence" value="ECO:0007669"/>
    <property type="project" value="UniProtKB-SubCell"/>
</dbReference>
<dbReference type="Gene3D" id="1.25.40.600">
    <property type="match status" value="1"/>
</dbReference>
<evidence type="ECO:0000256" key="5">
    <source>
        <dbReference type="ARBA" id="ARBA00022692"/>
    </source>
</evidence>
<keyword evidence="4" id="KW-1003">Cell membrane</keyword>
<feature type="transmembrane region" description="Helical" evidence="8">
    <location>
        <begin position="113"/>
        <end position="134"/>
    </location>
</feature>
<comment type="caution">
    <text evidence="9">The sequence shown here is derived from an EMBL/GenBank/DDBJ whole genome shotgun (WGS) entry which is preliminary data.</text>
</comment>
<dbReference type="OrthoDB" id="6636366at2"/>
<dbReference type="RefSeq" id="WP_035925226.1">
    <property type="nucleotide sequence ID" value="NZ_JSUH01000005.1"/>
</dbReference>
<evidence type="ECO:0000256" key="6">
    <source>
        <dbReference type="ARBA" id="ARBA00022989"/>
    </source>
</evidence>
<accession>A0A0A6VS80</accession>
<keyword evidence="10" id="KW-1185">Reference proteome</keyword>
<feature type="transmembrane region" description="Helical" evidence="8">
    <location>
        <begin position="86"/>
        <end position="107"/>
    </location>
</feature>
<name>A0A0A6VS80_KOCRO</name>
<feature type="transmembrane region" description="Helical" evidence="8">
    <location>
        <begin position="146"/>
        <end position="167"/>
    </location>
</feature>
<keyword evidence="6 8" id="KW-1133">Transmembrane helix</keyword>
<keyword evidence="3" id="KW-0813">Transport</keyword>
<comment type="subcellular location">
    <subcellularLocation>
        <location evidence="1">Cell membrane</location>
        <topology evidence="1">Multi-pass membrane protein</topology>
    </subcellularLocation>
</comment>
<keyword evidence="5 8" id="KW-0812">Transmembrane</keyword>
<protein>
    <submittedName>
        <fullName evidence="9">Transporter</fullName>
    </submittedName>
</protein>
<proteinExistence type="inferred from homology"/>
<dbReference type="InterPro" id="IPR003211">
    <property type="entry name" value="AmiSUreI_transpt"/>
</dbReference>
<evidence type="ECO:0000313" key="10">
    <source>
        <dbReference type="Proteomes" id="UP000030466"/>
    </source>
</evidence>
<gene>
    <name evidence="9" type="ORF">GY22_06700</name>
</gene>
<evidence type="ECO:0000256" key="8">
    <source>
        <dbReference type="SAM" id="Phobius"/>
    </source>
</evidence>
<evidence type="ECO:0000256" key="7">
    <source>
        <dbReference type="ARBA" id="ARBA00023136"/>
    </source>
</evidence>
<organism evidence="9 10">
    <name type="scientific">Kocuria rosea subsp. polaris</name>
    <dbReference type="NCBI Taxonomy" id="136273"/>
    <lineage>
        <taxon>Bacteria</taxon>
        <taxon>Bacillati</taxon>
        <taxon>Actinomycetota</taxon>
        <taxon>Actinomycetes</taxon>
        <taxon>Micrococcales</taxon>
        <taxon>Micrococcaceae</taxon>
        <taxon>Kocuria</taxon>
    </lineage>
</organism>
<reference evidence="9 10" key="1">
    <citation type="journal article" date="2003" name="Int. J. Syst. Evol. Microbiol.">
        <title>Kocuria polaris sp. nov., an orange-pigmented psychrophilic bacterium isolated from an Antarctic cyanobacterial mat sample.</title>
        <authorList>
            <person name="Reddy G.S."/>
            <person name="Prakash J.S."/>
            <person name="Prabahar V."/>
            <person name="Matsumoto G.I."/>
            <person name="Stackebrandt E."/>
            <person name="Shivaji S."/>
        </authorList>
    </citation>
    <scope>NUCLEOTIDE SEQUENCE [LARGE SCALE GENOMIC DNA]</scope>
    <source>
        <strain evidence="9 10">CMS 76or</strain>
    </source>
</reference>
<evidence type="ECO:0000256" key="2">
    <source>
        <dbReference type="ARBA" id="ARBA00010068"/>
    </source>
</evidence>
<feature type="transmembrane region" description="Helical" evidence="8">
    <location>
        <begin position="173"/>
        <end position="192"/>
    </location>
</feature>